<gene>
    <name evidence="2" type="ORF">SAMN05444167_3646</name>
</gene>
<accession>A0A1G7PW06</accession>
<proteinExistence type="predicted"/>
<dbReference type="EMBL" id="LT629690">
    <property type="protein sequence ID" value="SDF90438.1"/>
    <property type="molecule type" value="Genomic_DNA"/>
</dbReference>
<protein>
    <recommendedName>
        <fullName evidence="1">DUF4159 domain-containing protein</fullName>
    </recommendedName>
</protein>
<evidence type="ECO:0000313" key="2">
    <source>
        <dbReference type="EMBL" id="SDF90438.1"/>
    </source>
</evidence>
<dbReference type="Gene3D" id="3.40.50.12140">
    <property type="entry name" value="Domain of unknown function DUF4159"/>
    <property type="match status" value="1"/>
</dbReference>
<dbReference type="Proteomes" id="UP000182427">
    <property type="component" value="Chromosome I"/>
</dbReference>
<dbReference type="RefSeq" id="WP_083346404.1">
    <property type="nucleotide sequence ID" value="NZ_LT629690.1"/>
</dbReference>
<feature type="domain" description="DUF4159" evidence="1">
    <location>
        <begin position="81"/>
        <end position="273"/>
    </location>
</feature>
<sequence length="275" mass="31656">MRLKLALALVLPAVLITALWAQRAFRQYPSVEYGLSIPLPPDWNVPAEFVWARLMYAGGPLDGYQRTGRFTGPWQEGLSLWTQDYPRADRLLAATLRRLTRIDVRSVEQSVNPDDGDEIYNWPFIYAVEVGEWQLTQAQANKLRDYLLRGGFFMADGCHGAEERAFFEKTMKMVFPERQLVDIPNDDPIFHTVFNLDDRMQIVGAEHLREGHKKDGYVARWMGIYDDKGRLMVAADLNSDMGDSWEYLDDPRYPVDYSIMGAKIATNYVTYAMTH</sequence>
<evidence type="ECO:0000313" key="3">
    <source>
        <dbReference type="Proteomes" id="UP000182427"/>
    </source>
</evidence>
<dbReference type="AlphaFoldDB" id="A0A1G7PW06"/>
<dbReference type="InterPro" id="IPR025297">
    <property type="entry name" value="DUF4159"/>
</dbReference>
<reference evidence="3" key="1">
    <citation type="submission" date="2016-10" db="EMBL/GenBank/DDBJ databases">
        <authorList>
            <person name="Varghese N."/>
            <person name="Submissions S."/>
        </authorList>
    </citation>
    <scope>NUCLEOTIDE SEQUENCE [LARGE SCALE GENOMIC DNA]</scope>
    <source>
        <strain evidence="3">GAS232</strain>
    </source>
</reference>
<name>A0A1G7PW06_9BACT</name>
<organism evidence="2 3">
    <name type="scientific">Terriglobus roseus</name>
    <dbReference type="NCBI Taxonomy" id="392734"/>
    <lineage>
        <taxon>Bacteria</taxon>
        <taxon>Pseudomonadati</taxon>
        <taxon>Acidobacteriota</taxon>
        <taxon>Terriglobia</taxon>
        <taxon>Terriglobales</taxon>
        <taxon>Acidobacteriaceae</taxon>
        <taxon>Terriglobus</taxon>
    </lineage>
</organism>
<keyword evidence="3" id="KW-1185">Reference proteome</keyword>
<dbReference type="Pfam" id="PF13709">
    <property type="entry name" value="DUF4159"/>
    <property type="match status" value="1"/>
</dbReference>
<evidence type="ECO:0000259" key="1">
    <source>
        <dbReference type="Pfam" id="PF13709"/>
    </source>
</evidence>
<dbReference type="OrthoDB" id="9773014at2"/>